<dbReference type="Proteomes" id="UP000621500">
    <property type="component" value="Unassembled WGS sequence"/>
</dbReference>
<keyword evidence="3" id="KW-1185">Reference proteome</keyword>
<reference evidence="2 3" key="1">
    <citation type="submission" date="2021-01" db="EMBL/GenBank/DDBJ databases">
        <title>Whole genome shotgun sequence of Plantactinospora mayteni NBRC 109088.</title>
        <authorList>
            <person name="Komaki H."/>
            <person name="Tamura T."/>
        </authorList>
    </citation>
    <scope>NUCLEOTIDE SEQUENCE [LARGE SCALE GENOMIC DNA]</scope>
    <source>
        <strain evidence="2 3">NBRC 109088</strain>
    </source>
</reference>
<name>A0ABQ4F372_9ACTN</name>
<evidence type="ECO:0000256" key="1">
    <source>
        <dbReference type="SAM" id="SignalP"/>
    </source>
</evidence>
<keyword evidence="1" id="KW-0732">Signal</keyword>
<evidence type="ECO:0000313" key="3">
    <source>
        <dbReference type="Proteomes" id="UP000621500"/>
    </source>
</evidence>
<proteinExistence type="predicted"/>
<feature type="signal peptide" evidence="1">
    <location>
        <begin position="1"/>
        <end position="31"/>
    </location>
</feature>
<protein>
    <recommendedName>
        <fullName evidence="4">Secreted protein</fullName>
    </recommendedName>
</protein>
<dbReference type="EMBL" id="BONX01000069">
    <property type="protein sequence ID" value="GIH01356.1"/>
    <property type="molecule type" value="Genomic_DNA"/>
</dbReference>
<feature type="chain" id="PRO_5045827157" description="Secreted protein" evidence="1">
    <location>
        <begin position="32"/>
        <end position="104"/>
    </location>
</feature>
<sequence>MSTMARRATTIVAGLVLAGGVVAVTGSPAMAAWTAPSPCTTWFDNAGSGGAERWHVSCPGYWVTVSVTCSSGSPINGGRRWGYQKAECRNGAYTTSGRATASLT</sequence>
<gene>
    <name evidence="2" type="ORF">Pma05_79280</name>
</gene>
<comment type="caution">
    <text evidence="2">The sequence shown here is derived from an EMBL/GenBank/DDBJ whole genome shotgun (WGS) entry which is preliminary data.</text>
</comment>
<evidence type="ECO:0000313" key="2">
    <source>
        <dbReference type="EMBL" id="GIH01356.1"/>
    </source>
</evidence>
<evidence type="ECO:0008006" key="4">
    <source>
        <dbReference type="Google" id="ProtNLM"/>
    </source>
</evidence>
<accession>A0ABQ4F372</accession>
<organism evidence="2 3">
    <name type="scientific">Plantactinospora mayteni</name>
    <dbReference type="NCBI Taxonomy" id="566021"/>
    <lineage>
        <taxon>Bacteria</taxon>
        <taxon>Bacillati</taxon>
        <taxon>Actinomycetota</taxon>
        <taxon>Actinomycetes</taxon>
        <taxon>Micromonosporales</taxon>
        <taxon>Micromonosporaceae</taxon>
        <taxon>Plantactinospora</taxon>
    </lineage>
</organism>